<name>A0A4P7IE12_9ACTN</name>
<reference evidence="1 2" key="1">
    <citation type="submission" date="2019-03" db="EMBL/GenBank/DDBJ databases">
        <title>Three New Species of Nocardioides, Nocardioides euryhalodurans sp. nov., Nocardioides seonyuensis sp. nov. and Nocardioides eburneoflavus sp. nov. Iolated from Soil.</title>
        <authorList>
            <person name="Roh S.G."/>
            <person name="Lee C."/>
            <person name="Kim M.-K."/>
            <person name="Kim S.B."/>
        </authorList>
    </citation>
    <scope>NUCLEOTIDE SEQUENCE [LARGE SCALE GENOMIC DNA]</scope>
    <source>
        <strain evidence="1 2">MMS17-SY207-3</strain>
    </source>
</reference>
<dbReference type="AlphaFoldDB" id="A0A4P7IE12"/>
<evidence type="ECO:0000313" key="2">
    <source>
        <dbReference type="Proteomes" id="UP000294853"/>
    </source>
</evidence>
<accession>A0A4P7IE12</accession>
<sequence>MTALKMPALLTGTEPALVAEVPGAGGRWSQVHFNVQVTRRFFGLTEGSTRSITLERIGSTGTVVARIASRLVMPESNRNSRIEFDFHPLPKYPSKDTKPIVVVIDAGNLTYRYRLLMPSDSGYQPMRDLLAAGPSEGRGVNRRIVTLDEVEGFWPQAMLRGGL</sequence>
<organism evidence="1 2">
    <name type="scientific">Nocardioides seonyuensis</name>
    <dbReference type="NCBI Taxonomy" id="2518371"/>
    <lineage>
        <taxon>Bacteria</taxon>
        <taxon>Bacillati</taxon>
        <taxon>Actinomycetota</taxon>
        <taxon>Actinomycetes</taxon>
        <taxon>Propionibacteriales</taxon>
        <taxon>Nocardioidaceae</taxon>
        <taxon>Nocardioides</taxon>
    </lineage>
</organism>
<proteinExistence type="predicted"/>
<keyword evidence="2" id="KW-1185">Reference proteome</keyword>
<dbReference type="OrthoDB" id="9148335at2"/>
<protein>
    <submittedName>
        <fullName evidence="1">Uncharacterized protein</fullName>
    </submittedName>
</protein>
<dbReference type="KEGG" id="nsn:EXE58_08245"/>
<dbReference type="RefSeq" id="WP_135267435.1">
    <property type="nucleotide sequence ID" value="NZ_CP038436.1"/>
</dbReference>
<dbReference type="EMBL" id="CP038436">
    <property type="protein sequence ID" value="QBX55444.1"/>
    <property type="molecule type" value="Genomic_DNA"/>
</dbReference>
<evidence type="ECO:0000313" key="1">
    <source>
        <dbReference type="EMBL" id="QBX55444.1"/>
    </source>
</evidence>
<gene>
    <name evidence="1" type="ORF">EXE58_08245</name>
</gene>
<dbReference type="Proteomes" id="UP000294853">
    <property type="component" value="Chromosome"/>
</dbReference>